<comment type="function">
    <text evidence="16">General (non sugar-specific) component of the phosphoenolpyruvate-dependent sugar phosphotransferase system (sugar PTS). This major carbohydrate active-transport system catalyzes the phosphorylation of incoming sugar substrates concomitantly with their translocation across the cell membrane. Enzyme I transfers the phosphoryl group from phosphoenolpyruvate (PEP) to the phosphoryl carrier protein (HPr).</text>
</comment>
<dbReference type="PANTHER" id="PTHR46244">
    <property type="entry name" value="PHOSPHOENOLPYRUVATE-PROTEIN PHOSPHOTRANSFERASE"/>
    <property type="match status" value="1"/>
</dbReference>
<keyword evidence="14 16" id="KW-0460">Magnesium</keyword>
<feature type="domain" description="PEP-utilising enzyme C-terminal" evidence="22">
    <location>
        <begin position="264"/>
        <end position="548"/>
    </location>
</feature>
<feature type="binding site" evidence="19">
    <location>
        <position position="463"/>
    </location>
    <ligand>
        <name>Mg(2+)</name>
        <dbReference type="ChEBI" id="CHEBI:18420"/>
    </ligand>
</feature>
<feature type="binding site" evidence="19">
    <location>
        <position position="439"/>
    </location>
    <ligand>
        <name>Mg(2+)</name>
        <dbReference type="ChEBI" id="CHEBI:18420"/>
    </ligand>
</feature>
<keyword evidence="12 16" id="KW-0479">Metal-binding</keyword>
<dbReference type="SUPFAM" id="SSF52009">
    <property type="entry name" value="Phosphohistidine domain"/>
    <property type="match status" value="1"/>
</dbReference>
<evidence type="ECO:0000259" key="23">
    <source>
        <dbReference type="Pfam" id="PF05524"/>
    </source>
</evidence>
<evidence type="ECO:0000313" key="24">
    <source>
        <dbReference type="EMBL" id="HDL90258.1"/>
    </source>
</evidence>
<dbReference type="NCBIfam" id="TIGR01417">
    <property type="entry name" value="PTS_I_fam"/>
    <property type="match status" value="1"/>
</dbReference>
<evidence type="ECO:0000256" key="1">
    <source>
        <dbReference type="ARBA" id="ARBA00000683"/>
    </source>
</evidence>
<evidence type="ECO:0000256" key="14">
    <source>
        <dbReference type="ARBA" id="ARBA00022842"/>
    </source>
</evidence>
<dbReference type="GO" id="GO:0009401">
    <property type="term" value="P:phosphoenolpyruvate-dependent sugar phosphotransferase system"/>
    <property type="evidence" value="ECO:0007669"/>
    <property type="project" value="UniProtKB-KW"/>
</dbReference>
<dbReference type="InterPro" id="IPR015813">
    <property type="entry name" value="Pyrv/PenolPyrv_kinase-like_dom"/>
</dbReference>
<dbReference type="InterPro" id="IPR036637">
    <property type="entry name" value="Phosphohistidine_dom_sf"/>
</dbReference>
<dbReference type="PIRSF" id="PIRSF000732">
    <property type="entry name" value="PTS_enzyme_I"/>
    <property type="match status" value="1"/>
</dbReference>
<dbReference type="PRINTS" id="PR01736">
    <property type="entry name" value="PHPHTRNFRASE"/>
</dbReference>
<evidence type="ECO:0000256" key="9">
    <source>
        <dbReference type="ARBA" id="ARBA00022597"/>
    </source>
</evidence>
<dbReference type="Pfam" id="PF00391">
    <property type="entry name" value="PEP-utilizers"/>
    <property type="match status" value="1"/>
</dbReference>
<comment type="cofactor">
    <cofactor evidence="2 16 19">
        <name>Mg(2+)</name>
        <dbReference type="ChEBI" id="CHEBI:18420"/>
    </cofactor>
</comment>
<feature type="domain" description="Phosphotransferase system enzyme I N-terminal" evidence="23">
    <location>
        <begin position="10"/>
        <end position="133"/>
    </location>
</feature>
<evidence type="ECO:0000256" key="13">
    <source>
        <dbReference type="ARBA" id="ARBA00022777"/>
    </source>
</evidence>
<keyword evidence="20" id="KW-0175">Coiled coil</keyword>
<dbReference type="InterPro" id="IPR024692">
    <property type="entry name" value="PTS_EI"/>
</dbReference>
<feature type="domain" description="PEP-utilising enzyme mobile" evidence="21">
    <location>
        <begin position="160"/>
        <end position="232"/>
    </location>
</feature>
<feature type="binding site" evidence="18">
    <location>
        <position position="473"/>
    </location>
    <ligand>
        <name>phosphoenolpyruvate</name>
        <dbReference type="ChEBI" id="CHEBI:58702"/>
    </ligand>
</feature>
<protein>
    <recommendedName>
        <fullName evidence="6 16">Phosphoenolpyruvate-protein phosphotransferase</fullName>
        <ecNumber evidence="5 16">2.7.3.9</ecNumber>
    </recommendedName>
    <alternativeName>
        <fullName evidence="15 16">Phosphotransferase system, enzyme I</fullName>
    </alternativeName>
</protein>
<evidence type="ECO:0000259" key="21">
    <source>
        <dbReference type="Pfam" id="PF00391"/>
    </source>
</evidence>
<dbReference type="GO" id="GO:0008965">
    <property type="term" value="F:phosphoenolpyruvate-protein phosphotransferase activity"/>
    <property type="evidence" value="ECO:0007669"/>
    <property type="project" value="UniProtKB-EC"/>
</dbReference>
<dbReference type="InterPro" id="IPR036618">
    <property type="entry name" value="PtsI_HPr-bd_sf"/>
</dbReference>
<keyword evidence="7 16" id="KW-0813">Transport</keyword>
<proteinExistence type="inferred from homology"/>
<dbReference type="Pfam" id="PF02896">
    <property type="entry name" value="PEP-utilizers_C"/>
    <property type="match status" value="1"/>
</dbReference>
<comment type="caution">
    <text evidence="24">The sequence shown here is derived from an EMBL/GenBank/DDBJ whole genome shotgun (WGS) entry which is preliminary data.</text>
</comment>
<evidence type="ECO:0000256" key="17">
    <source>
        <dbReference type="PIRSR" id="PIRSR000732-1"/>
    </source>
</evidence>
<evidence type="ECO:0000256" key="4">
    <source>
        <dbReference type="ARBA" id="ARBA00007837"/>
    </source>
</evidence>
<reference evidence="24" key="1">
    <citation type="journal article" date="2020" name="mSystems">
        <title>Genome- and Community-Level Interaction Insights into Carbon Utilization and Element Cycling Functions of Hydrothermarchaeota in Hydrothermal Sediment.</title>
        <authorList>
            <person name="Zhou Z."/>
            <person name="Liu Y."/>
            <person name="Xu W."/>
            <person name="Pan J."/>
            <person name="Luo Z.H."/>
            <person name="Li M."/>
        </authorList>
    </citation>
    <scope>NUCLEOTIDE SEQUENCE [LARGE SCALE GENOMIC DNA]</scope>
    <source>
        <strain evidence="24">HyVt-19</strain>
    </source>
</reference>
<keyword evidence="13 16" id="KW-0418">Kinase</keyword>
<dbReference type="InterPro" id="IPR023151">
    <property type="entry name" value="PEP_util_CS"/>
</dbReference>
<accession>A0A7C1AW88</accession>
<comment type="subcellular location">
    <subcellularLocation>
        <location evidence="3 16">Cytoplasm</location>
    </subcellularLocation>
</comment>
<evidence type="ECO:0000256" key="5">
    <source>
        <dbReference type="ARBA" id="ARBA00012232"/>
    </source>
</evidence>
<dbReference type="SUPFAM" id="SSF51621">
    <property type="entry name" value="Phosphoenolpyruvate/pyruvate domain"/>
    <property type="match status" value="1"/>
</dbReference>
<gene>
    <name evidence="24" type="primary">ptsP</name>
    <name evidence="24" type="ORF">ENG14_05085</name>
</gene>
<dbReference type="Gene3D" id="3.20.20.60">
    <property type="entry name" value="Phosphoenolpyruvate-binding domains"/>
    <property type="match status" value="1"/>
</dbReference>
<evidence type="ECO:0000256" key="7">
    <source>
        <dbReference type="ARBA" id="ARBA00022448"/>
    </source>
</evidence>
<dbReference type="AlphaFoldDB" id="A0A7C1AW88"/>
<feature type="binding site" evidence="18">
    <location>
        <begin position="462"/>
        <end position="463"/>
    </location>
    <ligand>
        <name>phosphoenolpyruvate</name>
        <dbReference type="ChEBI" id="CHEBI:58702"/>
    </ligand>
</feature>
<dbReference type="GO" id="GO:0046872">
    <property type="term" value="F:metal ion binding"/>
    <property type="evidence" value="ECO:0007669"/>
    <property type="project" value="UniProtKB-KW"/>
</dbReference>
<feature type="active site" description="Tele-phosphohistidine intermediate" evidence="17">
    <location>
        <position position="196"/>
    </location>
</feature>
<dbReference type="InterPro" id="IPR008731">
    <property type="entry name" value="PTS_EIN"/>
</dbReference>
<feature type="binding site" evidence="18">
    <location>
        <position position="303"/>
    </location>
    <ligand>
        <name>phosphoenolpyruvate</name>
        <dbReference type="ChEBI" id="CHEBI:58702"/>
    </ligand>
</feature>
<dbReference type="PANTHER" id="PTHR46244:SF6">
    <property type="entry name" value="PHOSPHOENOLPYRUVATE-PROTEIN PHOSPHOTRANSFERASE"/>
    <property type="match status" value="1"/>
</dbReference>
<keyword evidence="9 16" id="KW-0762">Sugar transport</keyword>
<evidence type="ECO:0000256" key="15">
    <source>
        <dbReference type="ARBA" id="ARBA00033235"/>
    </source>
</evidence>
<feature type="coiled-coil region" evidence="20">
    <location>
        <begin position="41"/>
        <end position="68"/>
    </location>
</feature>
<feature type="binding site" evidence="18">
    <location>
        <position position="339"/>
    </location>
    <ligand>
        <name>phosphoenolpyruvate</name>
        <dbReference type="ChEBI" id="CHEBI:58702"/>
    </ligand>
</feature>
<evidence type="ECO:0000256" key="10">
    <source>
        <dbReference type="ARBA" id="ARBA00022679"/>
    </source>
</evidence>
<comment type="catalytic activity">
    <reaction evidence="1 16">
        <text>L-histidyl-[protein] + phosphoenolpyruvate = N(pros)-phospho-L-histidyl-[protein] + pyruvate</text>
        <dbReference type="Rhea" id="RHEA:23880"/>
        <dbReference type="Rhea" id="RHEA-COMP:9745"/>
        <dbReference type="Rhea" id="RHEA-COMP:9746"/>
        <dbReference type="ChEBI" id="CHEBI:15361"/>
        <dbReference type="ChEBI" id="CHEBI:29979"/>
        <dbReference type="ChEBI" id="CHEBI:58702"/>
        <dbReference type="ChEBI" id="CHEBI:64837"/>
        <dbReference type="EC" id="2.7.3.9"/>
    </reaction>
</comment>
<evidence type="ECO:0000256" key="18">
    <source>
        <dbReference type="PIRSR" id="PIRSR000732-2"/>
    </source>
</evidence>
<evidence type="ECO:0000259" key="22">
    <source>
        <dbReference type="Pfam" id="PF02896"/>
    </source>
</evidence>
<evidence type="ECO:0000256" key="16">
    <source>
        <dbReference type="PIRNR" id="PIRNR000732"/>
    </source>
</evidence>
<keyword evidence="11 16" id="KW-0598">Phosphotransferase system</keyword>
<dbReference type="InterPro" id="IPR000121">
    <property type="entry name" value="PEP_util_C"/>
</dbReference>
<organism evidence="24">
    <name type="scientific">Thermodesulforhabdus norvegica</name>
    <dbReference type="NCBI Taxonomy" id="39841"/>
    <lineage>
        <taxon>Bacteria</taxon>
        <taxon>Pseudomonadati</taxon>
        <taxon>Thermodesulfobacteriota</taxon>
        <taxon>Syntrophobacteria</taxon>
        <taxon>Syntrophobacterales</taxon>
        <taxon>Thermodesulforhabdaceae</taxon>
        <taxon>Thermodesulforhabdus</taxon>
    </lineage>
</organism>
<evidence type="ECO:0000256" key="6">
    <source>
        <dbReference type="ARBA" id="ARBA00016544"/>
    </source>
</evidence>
<dbReference type="InterPro" id="IPR008279">
    <property type="entry name" value="PEP-util_enz_mobile_dom"/>
</dbReference>
<evidence type="ECO:0000256" key="12">
    <source>
        <dbReference type="ARBA" id="ARBA00022723"/>
    </source>
</evidence>
<dbReference type="InterPro" id="IPR050499">
    <property type="entry name" value="PEP-utilizing_PTS_enzyme"/>
</dbReference>
<evidence type="ECO:0000256" key="20">
    <source>
        <dbReference type="SAM" id="Coils"/>
    </source>
</evidence>
<evidence type="ECO:0000256" key="2">
    <source>
        <dbReference type="ARBA" id="ARBA00001946"/>
    </source>
</evidence>
<dbReference type="Pfam" id="PF05524">
    <property type="entry name" value="PEP-utilisers_N"/>
    <property type="match status" value="1"/>
</dbReference>
<name>A0A7C1AW88_9BACT</name>
<dbReference type="Gene3D" id="3.50.30.10">
    <property type="entry name" value="Phosphohistidine domain"/>
    <property type="match status" value="1"/>
</dbReference>
<evidence type="ECO:0000256" key="8">
    <source>
        <dbReference type="ARBA" id="ARBA00022490"/>
    </source>
</evidence>
<evidence type="ECO:0000256" key="19">
    <source>
        <dbReference type="PIRSR" id="PIRSR000732-3"/>
    </source>
</evidence>
<dbReference type="GO" id="GO:0005737">
    <property type="term" value="C:cytoplasm"/>
    <property type="evidence" value="ECO:0007669"/>
    <property type="project" value="UniProtKB-SubCell"/>
</dbReference>
<dbReference type="Gene3D" id="1.10.274.10">
    <property type="entry name" value="PtsI, HPr-binding domain"/>
    <property type="match status" value="1"/>
</dbReference>
<dbReference type="EMBL" id="DQZW01000241">
    <property type="protein sequence ID" value="HDL90258.1"/>
    <property type="molecule type" value="Genomic_DNA"/>
</dbReference>
<dbReference type="EC" id="2.7.3.9" evidence="5 16"/>
<dbReference type="Proteomes" id="UP000886355">
    <property type="component" value="Unassembled WGS sequence"/>
</dbReference>
<evidence type="ECO:0000256" key="3">
    <source>
        <dbReference type="ARBA" id="ARBA00004496"/>
    </source>
</evidence>
<sequence>MKKMKQTKLKGIGVSQGIAIGKAFVVKRGRISIPYYLLWNEEAREEECRRFEEAVREVENEFLKLKQSIRSDLQEYASLLDVYCMILRDHLIYDETLRLIRHKGLNVLWALNVTMEKVRKIFESVDDTCLLDRMSDVGSVVDRVMRRLSGQHQSIFSTITERAILVTHDLSPADAVQLQLEKVMAFVLDMGGRTSHTAIIASSLDIPAVVATERATKEICPGDLLIVDGTSGDVIIRPDESTIQEYVELQFSLESYLREISRQAPHLAITKDGHRIRVEANVELLEDVVLAKDNGAEGIGLYRTEFAFMNREDFPTEEELYQDYRQMAELMAPHSVTIRTLDIGAEKFSPWLPIPPETNPALGLRSVRLCLKYPEIFKMQLRAILRAGAGLKNVRLMFPLVSGIGELRVLKALVRETKEELQRKRIPFDEDMPVGIMVEVPSAVAVADLLASEVDFFSIGTNDLIQYTLAVDRHNEYVAHMFESLHPALLRMIKFTVDAAHKAGIPVSLCGEMSGEPFYVPVLLGLDVDVLSMNAQSIPRVKNLIRRSSRVECRKFVENMLLMKTASDINRALKELVAYQFPEEYNFFKSGFPDPGETIYEKR</sequence>
<comment type="similarity">
    <text evidence="4 16">Belongs to the PEP-utilizing enzyme family.</text>
</comment>
<feature type="active site" description="Proton donor" evidence="17">
    <location>
        <position position="510"/>
    </location>
</feature>
<dbReference type="GO" id="GO:0016301">
    <property type="term" value="F:kinase activity"/>
    <property type="evidence" value="ECO:0007669"/>
    <property type="project" value="UniProtKB-KW"/>
</dbReference>
<evidence type="ECO:0000256" key="11">
    <source>
        <dbReference type="ARBA" id="ARBA00022683"/>
    </source>
</evidence>
<dbReference type="SUPFAM" id="SSF47831">
    <property type="entry name" value="Enzyme I of the PEP:sugar phosphotransferase system HPr-binding (sub)domain"/>
    <property type="match status" value="1"/>
</dbReference>
<dbReference type="InterPro" id="IPR040442">
    <property type="entry name" value="Pyrv_kinase-like_dom_sf"/>
</dbReference>
<keyword evidence="10 16" id="KW-0808">Transferase</keyword>
<dbReference type="PROSITE" id="PS00742">
    <property type="entry name" value="PEP_ENZYMES_2"/>
    <property type="match status" value="1"/>
</dbReference>
<dbReference type="InterPro" id="IPR006318">
    <property type="entry name" value="PTS_EI-like"/>
</dbReference>
<keyword evidence="8 16" id="KW-0963">Cytoplasm</keyword>